<proteinExistence type="inferred from homology"/>
<dbReference type="Pfam" id="PF00672">
    <property type="entry name" value="HAMP"/>
    <property type="match status" value="1"/>
</dbReference>
<keyword evidence="7" id="KW-0472">Membrane</keyword>
<dbReference type="InterPro" id="IPR051310">
    <property type="entry name" value="MCP_chemotaxis"/>
</dbReference>
<evidence type="ECO:0000256" key="2">
    <source>
        <dbReference type="ARBA" id="ARBA00022500"/>
    </source>
</evidence>
<name>A0A0D0JFL1_AGRTU</name>
<feature type="coiled-coil region" evidence="5">
    <location>
        <begin position="599"/>
        <end position="629"/>
    </location>
</feature>
<dbReference type="Gene3D" id="1.10.287.950">
    <property type="entry name" value="Methyl-accepting chemotaxis protein"/>
    <property type="match status" value="1"/>
</dbReference>
<keyword evidence="5" id="KW-0175">Coiled coil</keyword>
<dbReference type="EMBL" id="JXQV01000004">
    <property type="protein sequence ID" value="KIQ04702.1"/>
    <property type="molecule type" value="Genomic_DNA"/>
</dbReference>
<dbReference type="PANTHER" id="PTHR43531:SF11">
    <property type="entry name" value="METHYL-ACCEPTING CHEMOTAXIS PROTEIN 3"/>
    <property type="match status" value="1"/>
</dbReference>
<feature type="domain" description="HAMP" evidence="9">
    <location>
        <begin position="442"/>
        <end position="495"/>
    </location>
</feature>
<evidence type="ECO:0000256" key="1">
    <source>
        <dbReference type="ARBA" id="ARBA00004370"/>
    </source>
</evidence>
<dbReference type="CDD" id="cd06225">
    <property type="entry name" value="HAMP"/>
    <property type="match status" value="1"/>
</dbReference>
<comment type="subcellular location">
    <subcellularLocation>
        <location evidence="1">Membrane</location>
    </subcellularLocation>
</comment>
<keyword evidence="7" id="KW-0812">Transmembrane</keyword>
<accession>A0A0D0JFL1</accession>
<evidence type="ECO:0000256" key="4">
    <source>
        <dbReference type="PROSITE-ProRule" id="PRU00284"/>
    </source>
</evidence>
<comment type="caution">
    <text evidence="10">The sequence shown here is derived from an EMBL/GenBank/DDBJ whole genome shotgun (WGS) entry which is preliminary data.</text>
</comment>
<evidence type="ECO:0008006" key="12">
    <source>
        <dbReference type="Google" id="ProtNLM"/>
    </source>
</evidence>
<keyword evidence="7" id="KW-1133">Transmembrane helix</keyword>
<dbReference type="OrthoDB" id="3378718at2"/>
<dbReference type="GO" id="GO:0016020">
    <property type="term" value="C:membrane"/>
    <property type="evidence" value="ECO:0007669"/>
    <property type="project" value="UniProtKB-SubCell"/>
</dbReference>
<evidence type="ECO:0000256" key="7">
    <source>
        <dbReference type="SAM" id="Phobius"/>
    </source>
</evidence>
<dbReference type="InterPro" id="IPR004089">
    <property type="entry name" value="MCPsignal_dom"/>
</dbReference>
<dbReference type="PANTHER" id="PTHR43531">
    <property type="entry name" value="PROTEIN ICFG"/>
    <property type="match status" value="1"/>
</dbReference>
<dbReference type="CDD" id="cd11386">
    <property type="entry name" value="MCP_signal"/>
    <property type="match status" value="1"/>
</dbReference>
<dbReference type="PROSITE" id="PS50885">
    <property type="entry name" value="HAMP"/>
    <property type="match status" value="2"/>
</dbReference>
<evidence type="ECO:0000259" key="8">
    <source>
        <dbReference type="PROSITE" id="PS50111"/>
    </source>
</evidence>
<dbReference type="AlphaFoldDB" id="A0A0D0JFL1"/>
<gene>
    <name evidence="10" type="ORF">RU07_04125</name>
</gene>
<feature type="transmembrane region" description="Helical" evidence="7">
    <location>
        <begin position="16"/>
        <end position="37"/>
    </location>
</feature>
<dbReference type="SUPFAM" id="SSF158472">
    <property type="entry name" value="HAMP domain-like"/>
    <property type="match status" value="1"/>
</dbReference>
<evidence type="ECO:0000256" key="5">
    <source>
        <dbReference type="SAM" id="Coils"/>
    </source>
</evidence>
<organism evidence="10 11">
    <name type="scientific">Agrobacterium tumefaciens</name>
    <dbReference type="NCBI Taxonomy" id="358"/>
    <lineage>
        <taxon>Bacteria</taxon>
        <taxon>Pseudomonadati</taxon>
        <taxon>Pseudomonadota</taxon>
        <taxon>Alphaproteobacteria</taxon>
        <taxon>Hyphomicrobiales</taxon>
        <taxon>Rhizobiaceae</taxon>
        <taxon>Rhizobium/Agrobacterium group</taxon>
        <taxon>Agrobacterium</taxon>
        <taxon>Agrobacterium tumefaciens complex</taxon>
    </lineage>
</organism>
<dbReference type="SMART" id="SM00304">
    <property type="entry name" value="HAMP"/>
    <property type="match status" value="2"/>
</dbReference>
<dbReference type="FunFam" id="1.10.287.950:FF:000001">
    <property type="entry name" value="Methyl-accepting chemotaxis sensory transducer"/>
    <property type="match status" value="1"/>
</dbReference>
<comment type="similarity">
    <text evidence="3">Belongs to the methyl-accepting chemotaxis (MCP) protein family.</text>
</comment>
<dbReference type="Proteomes" id="UP000035017">
    <property type="component" value="Unassembled WGS sequence"/>
</dbReference>
<dbReference type="Gene3D" id="6.10.340.10">
    <property type="match status" value="1"/>
</dbReference>
<keyword evidence="2" id="KW-0145">Chemotaxis</keyword>
<feature type="domain" description="HAMP" evidence="9">
    <location>
        <begin position="523"/>
        <end position="575"/>
    </location>
</feature>
<dbReference type="InterPro" id="IPR003660">
    <property type="entry name" value="HAMP_dom"/>
</dbReference>
<dbReference type="Pfam" id="PF00015">
    <property type="entry name" value="MCPsignal"/>
    <property type="match status" value="1"/>
</dbReference>
<feature type="transmembrane region" description="Helical" evidence="7">
    <location>
        <begin position="423"/>
        <end position="444"/>
    </location>
</feature>
<evidence type="ECO:0000256" key="6">
    <source>
        <dbReference type="SAM" id="MobiDB-lite"/>
    </source>
</evidence>
<dbReference type="SMART" id="SM00283">
    <property type="entry name" value="MA"/>
    <property type="match status" value="1"/>
</dbReference>
<sequence length="838" mass="90491">MIIDNLLARFKIQTKVIVFIAPFVASILAVGLSGLYASNLLQSRMDVSNTILQSLTGFKEVYGGMTSFLSNTNEETRSALHRQLAEQANFLRAAEDGSSAEIKDAVERTKIIDKQVDELWTSHGQEQALRASMNADLATMTRELNGVLANATNIRSTLQSDEAKAKQMLREADKLNRGANVIATVVTDFNKTTVPEEKTAAIKAAIGTLEGTVKELVGMATADQKMIMEQLADGVKQIRAQLDIGVVNETTVGAIERVVNLMRPATIRLQGFASLRSRQATEVFGKLDQPLEQASGFLANARQIAEDAKNLELEMAGYVAAPSKKKLETFRDAAFRLNVSTGSMSGDDKMSDATRKSAKTIDGLATKLDGSATQLLAISQQRKVAFSMAEEEIGRVWTSLTTFAEKQRSAADTERSKADGISLSAMVIGVLVAIFAGIGLVMTFKGPILGIVGAMKRLAKGDMDIPLEAKNRYDEIGDMARALEVFKENAEERIRLEASTQEQRASAEAQRHANETERRELDRQIQFAVSALAGGLERLSAGDISTTIDTPFNDRLEQLRVDFNRSMLRLRDTIGGIAENVAAIRGNAQQMSESAVDLARRTERQAASLEETAASVDEVNSNMRNAVERAREANGIVDKTRRNTEESLVIVRNAVDAMQRIENASQTIGNITEVIDSISFQTNLLALNAGVEAARAGEAGKGFAVVAHEVRELAQRSAAAAKEIRELIAVSSSEVAAGSSLVAKTGEALAQIGTQIANVSDQVGQITQATQDQSVAMQQINSSVGEVDLLTQQNAAMVEETSAASEQLNEETDQLLTLLAQFRLESNQSGSQGKRFAA</sequence>
<feature type="domain" description="Methyl-accepting transducer" evidence="8">
    <location>
        <begin position="580"/>
        <end position="809"/>
    </location>
</feature>
<dbReference type="SUPFAM" id="SSF58104">
    <property type="entry name" value="Methyl-accepting chemotaxis protein (MCP) signaling domain"/>
    <property type="match status" value="1"/>
</dbReference>
<protein>
    <recommendedName>
        <fullName evidence="12">Methyl-accepting chemotaxis protein</fullName>
    </recommendedName>
</protein>
<feature type="region of interest" description="Disordered" evidence="6">
    <location>
        <begin position="498"/>
        <end position="519"/>
    </location>
</feature>
<keyword evidence="4" id="KW-0807">Transducer</keyword>
<reference evidence="10 11" key="1">
    <citation type="submission" date="2014-12" db="EMBL/GenBank/DDBJ databases">
        <title>16Stimator: statistical estimation of ribosomal gene copy numbers from draft genome assemblies.</title>
        <authorList>
            <person name="Perisin M.A."/>
            <person name="Vetter M."/>
            <person name="Gilbert J.A."/>
            <person name="Bergelson J."/>
        </authorList>
    </citation>
    <scope>NUCLEOTIDE SEQUENCE [LARGE SCALE GENOMIC DNA]</scope>
    <source>
        <strain evidence="10 11">MEJ076</strain>
    </source>
</reference>
<feature type="compositionally biased region" description="Basic and acidic residues" evidence="6">
    <location>
        <begin position="509"/>
        <end position="519"/>
    </location>
</feature>
<evidence type="ECO:0000313" key="10">
    <source>
        <dbReference type="EMBL" id="KIQ04702.1"/>
    </source>
</evidence>
<dbReference type="GO" id="GO:0007165">
    <property type="term" value="P:signal transduction"/>
    <property type="evidence" value="ECO:0007669"/>
    <property type="project" value="UniProtKB-KW"/>
</dbReference>
<evidence type="ECO:0000256" key="3">
    <source>
        <dbReference type="ARBA" id="ARBA00029447"/>
    </source>
</evidence>
<dbReference type="GO" id="GO:0006935">
    <property type="term" value="P:chemotaxis"/>
    <property type="evidence" value="ECO:0007669"/>
    <property type="project" value="UniProtKB-KW"/>
</dbReference>
<evidence type="ECO:0000313" key="11">
    <source>
        <dbReference type="Proteomes" id="UP000035017"/>
    </source>
</evidence>
<evidence type="ECO:0000259" key="9">
    <source>
        <dbReference type="PROSITE" id="PS50885"/>
    </source>
</evidence>
<dbReference type="PROSITE" id="PS50111">
    <property type="entry name" value="CHEMOTAXIS_TRANSDUC_2"/>
    <property type="match status" value="1"/>
</dbReference>